<name>A0AAV7ZZS6_9EUKA</name>
<sequence>MTQTISNEEQKETTKDFQNSVNLKTKKVSVSELSEQYIFREVTNDDLEELKQLDLTLFHEAYYKRYYTSLLNRSFYAQVVEDKKNNKIVGECTAEIKFSFSQKKKKAYIMTLGVLPEASHSGIGYNLLKNCVEYYKKQELFVQISLHVAKKNLRAVTFYQRYGFVIKKSISKYYSQGETGRAAYEMCYLFHKEDEKIEKEEITETKGLVKIFKGLKIFQKEKKNKIEK</sequence>
<dbReference type="GO" id="GO:0007064">
    <property type="term" value="P:mitotic sister chromatid cohesion"/>
    <property type="evidence" value="ECO:0007669"/>
    <property type="project" value="TreeGrafter"/>
</dbReference>
<dbReference type="Pfam" id="PF00583">
    <property type="entry name" value="Acetyltransf_1"/>
    <property type="match status" value="1"/>
</dbReference>
<feature type="domain" description="N-acetyltransferase" evidence="3">
    <location>
        <begin position="37"/>
        <end position="191"/>
    </location>
</feature>
<dbReference type="InterPro" id="IPR016181">
    <property type="entry name" value="Acyl_CoA_acyltransferase"/>
</dbReference>
<dbReference type="SUPFAM" id="SSF55729">
    <property type="entry name" value="Acyl-CoA N-acyltransferases (Nat)"/>
    <property type="match status" value="1"/>
</dbReference>
<dbReference type="PANTHER" id="PTHR42919">
    <property type="entry name" value="N-ALPHA-ACETYLTRANSFERASE"/>
    <property type="match status" value="1"/>
</dbReference>
<dbReference type="Proteomes" id="UP001146793">
    <property type="component" value="Unassembled WGS sequence"/>
</dbReference>
<evidence type="ECO:0000259" key="3">
    <source>
        <dbReference type="PROSITE" id="PS51186"/>
    </source>
</evidence>
<evidence type="ECO:0000256" key="2">
    <source>
        <dbReference type="ARBA" id="ARBA00023315"/>
    </source>
</evidence>
<evidence type="ECO:0000256" key="1">
    <source>
        <dbReference type="ARBA" id="ARBA00022679"/>
    </source>
</evidence>
<accession>A0AAV7ZZS6</accession>
<dbReference type="PROSITE" id="PS51186">
    <property type="entry name" value="GNAT"/>
    <property type="match status" value="1"/>
</dbReference>
<proteinExistence type="predicted"/>
<dbReference type="GO" id="GO:0031415">
    <property type="term" value="C:NatA complex"/>
    <property type="evidence" value="ECO:0007669"/>
    <property type="project" value="TreeGrafter"/>
</dbReference>
<dbReference type="InterPro" id="IPR000182">
    <property type="entry name" value="GNAT_dom"/>
</dbReference>
<reference evidence="4" key="1">
    <citation type="submission" date="2022-08" db="EMBL/GenBank/DDBJ databases">
        <title>Novel sulphate-reducing endosymbionts in the free-living metamonad Anaeramoeba.</title>
        <authorList>
            <person name="Jerlstrom-Hultqvist J."/>
            <person name="Cepicka I."/>
            <person name="Gallot-Lavallee L."/>
            <person name="Salas-Leiva D."/>
            <person name="Curtis B.A."/>
            <person name="Zahonova K."/>
            <person name="Pipaliya S."/>
            <person name="Dacks J."/>
            <person name="Roger A.J."/>
        </authorList>
    </citation>
    <scope>NUCLEOTIDE SEQUENCE</scope>
    <source>
        <strain evidence="4">Busselton2</strain>
    </source>
</reference>
<comment type="caution">
    <text evidence="4">The sequence shown here is derived from an EMBL/GenBank/DDBJ whole genome shotgun (WGS) entry which is preliminary data.</text>
</comment>
<dbReference type="PANTHER" id="PTHR42919:SF8">
    <property type="entry name" value="N-ALPHA-ACETYLTRANSFERASE 50"/>
    <property type="match status" value="1"/>
</dbReference>
<dbReference type="GO" id="GO:0016747">
    <property type="term" value="F:acyltransferase activity, transferring groups other than amino-acyl groups"/>
    <property type="evidence" value="ECO:0007669"/>
    <property type="project" value="InterPro"/>
</dbReference>
<dbReference type="InterPro" id="IPR051556">
    <property type="entry name" value="N-term/lysine_N-AcTrnsfr"/>
</dbReference>
<keyword evidence="1" id="KW-0808">Transferase</keyword>
<dbReference type="CDD" id="cd04301">
    <property type="entry name" value="NAT_SF"/>
    <property type="match status" value="1"/>
</dbReference>
<dbReference type="Gene3D" id="3.40.630.30">
    <property type="match status" value="1"/>
</dbReference>
<dbReference type="EMBL" id="JANTQA010000019">
    <property type="protein sequence ID" value="KAJ3446646.1"/>
    <property type="molecule type" value="Genomic_DNA"/>
</dbReference>
<evidence type="ECO:0000313" key="5">
    <source>
        <dbReference type="Proteomes" id="UP001146793"/>
    </source>
</evidence>
<organism evidence="4 5">
    <name type="scientific">Anaeramoeba flamelloides</name>
    <dbReference type="NCBI Taxonomy" id="1746091"/>
    <lineage>
        <taxon>Eukaryota</taxon>
        <taxon>Metamonada</taxon>
        <taxon>Anaeramoebidae</taxon>
        <taxon>Anaeramoeba</taxon>
    </lineage>
</organism>
<keyword evidence="2" id="KW-0012">Acyltransferase</keyword>
<dbReference type="AlphaFoldDB" id="A0AAV7ZZS6"/>
<evidence type="ECO:0000313" key="4">
    <source>
        <dbReference type="EMBL" id="KAJ3446646.1"/>
    </source>
</evidence>
<protein>
    <submittedName>
        <fullName evidence="4">N-alpha-acetyltransferase</fullName>
    </submittedName>
</protein>
<gene>
    <name evidence="4" type="ORF">M0812_07968</name>
</gene>